<name>A0ABV4CFU9_9PSEU</name>
<dbReference type="EMBL" id="JBGEHV010000016">
    <property type="protein sequence ID" value="MEY8039979.1"/>
    <property type="molecule type" value="Genomic_DNA"/>
</dbReference>
<dbReference type="InterPro" id="IPR001447">
    <property type="entry name" value="Arylamine_N-AcTrfase"/>
</dbReference>
<dbReference type="Gene3D" id="2.40.128.150">
    <property type="entry name" value="Cysteine proteinases"/>
    <property type="match status" value="1"/>
</dbReference>
<dbReference type="Gene3D" id="3.30.2140.10">
    <property type="entry name" value="Arylamine N-acetyltransferase"/>
    <property type="match status" value="1"/>
</dbReference>
<evidence type="ECO:0000256" key="2">
    <source>
        <dbReference type="RuleBase" id="RU003452"/>
    </source>
</evidence>
<dbReference type="PANTHER" id="PTHR11786">
    <property type="entry name" value="N-HYDROXYARYLAMINE O-ACETYLTRANSFERASE"/>
    <property type="match status" value="1"/>
</dbReference>
<dbReference type="Proteomes" id="UP001564626">
    <property type="component" value="Unassembled WGS sequence"/>
</dbReference>
<dbReference type="SUPFAM" id="SSF54001">
    <property type="entry name" value="Cysteine proteinases"/>
    <property type="match status" value="1"/>
</dbReference>
<gene>
    <name evidence="3" type="ORF">AB8O55_11280</name>
</gene>
<accession>A0ABV4CFU9</accession>
<dbReference type="Pfam" id="PF00797">
    <property type="entry name" value="Acetyltransf_2"/>
    <property type="match status" value="1"/>
</dbReference>
<evidence type="ECO:0000313" key="3">
    <source>
        <dbReference type="EMBL" id="MEY8039979.1"/>
    </source>
</evidence>
<keyword evidence="4" id="KW-1185">Reference proteome</keyword>
<comment type="caution">
    <text evidence="3">The sequence shown here is derived from an EMBL/GenBank/DDBJ whole genome shotgun (WGS) entry which is preliminary data.</text>
</comment>
<proteinExistence type="inferred from homology"/>
<reference evidence="3 4" key="1">
    <citation type="submission" date="2024-08" db="EMBL/GenBank/DDBJ databases">
        <title>Genome mining of Saccharopolyspora cebuensis PGLac3 from Nigerian medicinal plant.</title>
        <authorList>
            <person name="Ezeobiora C.E."/>
            <person name="Igbokwe N.H."/>
            <person name="Amin D.H."/>
            <person name="Mendie U.E."/>
        </authorList>
    </citation>
    <scope>NUCLEOTIDE SEQUENCE [LARGE SCALE GENOMIC DNA]</scope>
    <source>
        <strain evidence="3 4">PGLac3</strain>
    </source>
</reference>
<dbReference type="PANTHER" id="PTHR11786:SF0">
    <property type="entry name" value="ARYLAMINE N-ACETYLTRANSFERASE 4-RELATED"/>
    <property type="match status" value="1"/>
</dbReference>
<evidence type="ECO:0000313" key="4">
    <source>
        <dbReference type="Proteomes" id="UP001564626"/>
    </source>
</evidence>
<organism evidence="3 4">
    <name type="scientific">Saccharopolyspora cebuensis</name>
    <dbReference type="NCBI Taxonomy" id="418759"/>
    <lineage>
        <taxon>Bacteria</taxon>
        <taxon>Bacillati</taxon>
        <taxon>Actinomycetota</taxon>
        <taxon>Actinomycetes</taxon>
        <taxon>Pseudonocardiales</taxon>
        <taxon>Pseudonocardiaceae</taxon>
        <taxon>Saccharopolyspora</taxon>
    </lineage>
</organism>
<evidence type="ECO:0000256" key="1">
    <source>
        <dbReference type="ARBA" id="ARBA00006547"/>
    </source>
</evidence>
<dbReference type="InterPro" id="IPR038765">
    <property type="entry name" value="Papain-like_cys_pep_sf"/>
</dbReference>
<sequence>MARIGFEEVGPPDATTLRALQHRHLTSVPFENLDIHLGELVELTEEHLVDKIVRRRRGGFCYELNGLFAALLTALGYRVELLAARVFATPEQPGPPMDHLALRVDLDEPWLVDVGFGRNPVHPLRMASTAEQPDPEGSFALRPVDAASGDLDLLRDGEPQYRLEPRPRALRDFEPTCWYQQTSPRSPFTRGPTCSLRTGAGRVTLSGTRLVRTEHGERTERTLTEDEALATYREVFGMPLDRLPADPAQR</sequence>
<protein>
    <submittedName>
        <fullName evidence="3">Arylamine N-acetyltransferase</fullName>
    </submittedName>
</protein>
<comment type="similarity">
    <text evidence="1 2">Belongs to the arylamine N-acetyltransferase family.</text>
</comment>
<dbReference type="PRINTS" id="PR01543">
    <property type="entry name" value="ANATRNSFRASE"/>
</dbReference>